<dbReference type="Gene3D" id="1.10.10.10">
    <property type="entry name" value="Winged helix-like DNA-binding domain superfamily/Winged helix DNA-binding domain"/>
    <property type="match status" value="1"/>
</dbReference>
<dbReference type="InterPro" id="IPR036388">
    <property type="entry name" value="WH-like_DNA-bd_sf"/>
</dbReference>
<dbReference type="GO" id="GO:0030246">
    <property type="term" value="F:carbohydrate binding"/>
    <property type="evidence" value="ECO:0007669"/>
    <property type="project" value="InterPro"/>
</dbReference>
<dbReference type="GO" id="GO:0003677">
    <property type="term" value="F:DNA binding"/>
    <property type="evidence" value="ECO:0007669"/>
    <property type="project" value="UniProtKB-KW"/>
</dbReference>
<evidence type="ECO:0000256" key="3">
    <source>
        <dbReference type="ARBA" id="ARBA00023125"/>
    </source>
</evidence>
<comment type="caution">
    <text evidence="6">The sequence shown here is derived from an EMBL/GenBank/DDBJ whole genome shotgun (WGS) entry which is preliminary data.</text>
</comment>
<dbReference type="STRING" id="1423777.FD46_GL000770"/>
<evidence type="ECO:0000256" key="4">
    <source>
        <dbReference type="ARBA" id="ARBA00023163"/>
    </source>
</evidence>
<dbReference type="PATRIC" id="fig|1423777.3.peg.794"/>
<name>A0A0R1MBY4_9LACO</name>
<keyword evidence="7" id="KW-1185">Reference proteome</keyword>
<dbReference type="InterPro" id="IPR051054">
    <property type="entry name" value="SorC_transcr_regulators"/>
</dbReference>
<dbReference type="EMBL" id="AZEH01000025">
    <property type="protein sequence ID" value="KRL05369.1"/>
    <property type="molecule type" value="Genomic_DNA"/>
</dbReference>
<organism evidence="6 7">
    <name type="scientific">Liquorilactobacillus oeni DSM 19972</name>
    <dbReference type="NCBI Taxonomy" id="1423777"/>
    <lineage>
        <taxon>Bacteria</taxon>
        <taxon>Bacillati</taxon>
        <taxon>Bacillota</taxon>
        <taxon>Bacilli</taxon>
        <taxon>Lactobacillales</taxon>
        <taxon>Lactobacillaceae</taxon>
        <taxon>Liquorilactobacillus</taxon>
    </lineage>
</organism>
<dbReference type="InterPro" id="IPR037171">
    <property type="entry name" value="NagB/RpiA_transferase-like"/>
</dbReference>
<reference evidence="6 7" key="1">
    <citation type="journal article" date="2015" name="Genome Announc.">
        <title>Expanding the biotechnology potential of lactobacilli through comparative genomics of 213 strains and associated genera.</title>
        <authorList>
            <person name="Sun Z."/>
            <person name="Harris H.M."/>
            <person name="McCann A."/>
            <person name="Guo C."/>
            <person name="Argimon S."/>
            <person name="Zhang W."/>
            <person name="Yang X."/>
            <person name="Jeffery I.B."/>
            <person name="Cooney J.C."/>
            <person name="Kagawa T.F."/>
            <person name="Liu W."/>
            <person name="Song Y."/>
            <person name="Salvetti E."/>
            <person name="Wrobel A."/>
            <person name="Rasinkangas P."/>
            <person name="Parkhill J."/>
            <person name="Rea M.C."/>
            <person name="O'Sullivan O."/>
            <person name="Ritari J."/>
            <person name="Douillard F.P."/>
            <person name="Paul Ross R."/>
            <person name="Yang R."/>
            <person name="Briner A.E."/>
            <person name="Felis G.E."/>
            <person name="de Vos W.M."/>
            <person name="Barrangou R."/>
            <person name="Klaenhammer T.R."/>
            <person name="Caufield P.W."/>
            <person name="Cui Y."/>
            <person name="Zhang H."/>
            <person name="O'Toole P.W."/>
        </authorList>
    </citation>
    <scope>NUCLEOTIDE SEQUENCE [LARGE SCALE GENOMIC DNA]</scope>
    <source>
        <strain evidence="6 7">DSM 19972</strain>
    </source>
</reference>
<evidence type="ECO:0000259" key="5">
    <source>
        <dbReference type="Pfam" id="PF04198"/>
    </source>
</evidence>
<comment type="similarity">
    <text evidence="1">Belongs to the SorC transcriptional regulatory family.</text>
</comment>
<accession>A0A0R1MBY4</accession>
<keyword evidence="2" id="KW-0805">Transcription regulation</keyword>
<dbReference type="Pfam" id="PF04198">
    <property type="entry name" value="Sugar-bind"/>
    <property type="match status" value="1"/>
</dbReference>
<dbReference type="Gene3D" id="3.40.50.1360">
    <property type="match status" value="1"/>
</dbReference>
<protein>
    <recommendedName>
        <fullName evidence="5">Sugar-binding domain-containing protein</fullName>
    </recommendedName>
</protein>
<keyword evidence="4" id="KW-0804">Transcription</keyword>
<proteinExistence type="inferred from homology"/>
<dbReference type="PANTHER" id="PTHR34294">
    <property type="entry name" value="TRANSCRIPTIONAL REGULATOR-RELATED"/>
    <property type="match status" value="1"/>
</dbReference>
<dbReference type="AlphaFoldDB" id="A0A0R1MBY4"/>
<dbReference type="SUPFAM" id="SSF100950">
    <property type="entry name" value="NagB/RpiA/CoA transferase-like"/>
    <property type="match status" value="1"/>
</dbReference>
<dbReference type="InterPro" id="IPR007324">
    <property type="entry name" value="Sugar-bd_dom_put"/>
</dbReference>
<evidence type="ECO:0000313" key="6">
    <source>
        <dbReference type="EMBL" id="KRL05369.1"/>
    </source>
</evidence>
<feature type="domain" description="Sugar-binding" evidence="5">
    <location>
        <begin position="64"/>
        <end position="316"/>
    </location>
</feature>
<evidence type="ECO:0000256" key="2">
    <source>
        <dbReference type="ARBA" id="ARBA00023015"/>
    </source>
</evidence>
<dbReference type="PANTHER" id="PTHR34294:SF1">
    <property type="entry name" value="TRANSCRIPTIONAL REGULATOR LSRR"/>
    <property type="match status" value="1"/>
</dbReference>
<gene>
    <name evidence="6" type="ORF">FD46_GL000770</name>
</gene>
<evidence type="ECO:0000256" key="1">
    <source>
        <dbReference type="ARBA" id="ARBA00010466"/>
    </source>
</evidence>
<evidence type="ECO:0000313" key="7">
    <source>
        <dbReference type="Proteomes" id="UP000051686"/>
    </source>
</evidence>
<keyword evidence="3" id="KW-0238">DNA-binding</keyword>
<sequence length="321" mass="36056">MGVVTMDSLSYQEKLARIAQDYYLSKMTISQLTKKYQISRYLISRYLDDALSSGIVNIEIKSPTARNFQLESVFKKKFAIAHIYILKNENNPSSDGSNIIKYAAEQIQTIINQSNIVGLSWGGTVFNIIDHFHSDVKPKLTFTQFMGENMKYNSLAGSTRMTERAANKLGAQYVTMPAPLYITNNTIRKELPEEPALRKTFKMAHKMDMLFCGLGTFSSINSIPAWKQSKSLIFPDVDPSKIAGMLFGRPYDINGNFLIPTKDTTLSIDLQSIMATPRKFGILKSRFKTNAALGALRGNILTDLIMDESIAQRILSADKEM</sequence>
<dbReference type="Proteomes" id="UP000051686">
    <property type="component" value="Unassembled WGS sequence"/>
</dbReference>